<evidence type="ECO:0000259" key="1">
    <source>
        <dbReference type="Pfam" id="PF00551"/>
    </source>
</evidence>
<feature type="domain" description="Formyl transferase N-terminal" evidence="1">
    <location>
        <begin position="3"/>
        <end position="73"/>
    </location>
</feature>
<dbReference type="InterPro" id="IPR002376">
    <property type="entry name" value="Formyl_transf_N"/>
</dbReference>
<sequence length="352" mass="39640">MGLVSFGLFVPARLLRAAKYGGLNLHPSLLPDLRGPAPLHHTVLNNYKVTGVSLQTLDHNAFDCGVVLAQARLKRKLPDYIITTSYLQSLITPAATRLLINGLQKNVHVPPLEFKGWVPPPGYPLRHAPKITKQDRQLTRALLLEFTSKGPPTPERLSHTLLTRRQAALGPLWFLSRDRYGKQKRIIIEAVDDQFPEPPNQEDYEDIDVSMLEGSPWNIPDILVPTTAELGPWQFVIPFEEKLEGGAQPQTQENGSPGEDITPKNLMFWAPYESSRGLKSAFPAGDDDALYLGKYRIVSLKVEGHGARPTRHALHSFIINTEEWRTYHERRDYLEKLREKAEPDNSNSGTLK</sequence>
<dbReference type="Pfam" id="PF00551">
    <property type="entry name" value="Formyl_trans_N"/>
    <property type="match status" value="1"/>
</dbReference>
<dbReference type="Gene3D" id="3.40.50.12230">
    <property type="match status" value="1"/>
</dbReference>
<gene>
    <name evidence="2" type="ORF">RRF57_010296</name>
</gene>
<comment type="caution">
    <text evidence="2">The sequence shown here is derived from an EMBL/GenBank/DDBJ whole genome shotgun (WGS) entry which is preliminary data.</text>
</comment>
<dbReference type="Proteomes" id="UP001305414">
    <property type="component" value="Unassembled WGS sequence"/>
</dbReference>
<dbReference type="InterPro" id="IPR036477">
    <property type="entry name" value="Formyl_transf_N_sf"/>
</dbReference>
<dbReference type="PANTHER" id="PTHR11138">
    <property type="entry name" value="METHIONYL-TRNA FORMYLTRANSFERASE"/>
    <property type="match status" value="1"/>
</dbReference>
<keyword evidence="3" id="KW-1185">Reference proteome</keyword>
<evidence type="ECO:0000313" key="3">
    <source>
        <dbReference type="Proteomes" id="UP001305414"/>
    </source>
</evidence>
<dbReference type="EMBL" id="JAWHQM010000043">
    <property type="protein sequence ID" value="KAK5634583.1"/>
    <property type="molecule type" value="Genomic_DNA"/>
</dbReference>
<dbReference type="GO" id="GO:0005739">
    <property type="term" value="C:mitochondrion"/>
    <property type="evidence" value="ECO:0007669"/>
    <property type="project" value="TreeGrafter"/>
</dbReference>
<name>A0AAN7ZCX4_9PEZI</name>
<dbReference type="AlphaFoldDB" id="A0AAN7ZCX4"/>
<proteinExistence type="predicted"/>
<dbReference type="GO" id="GO:0004479">
    <property type="term" value="F:methionyl-tRNA formyltransferase activity"/>
    <property type="evidence" value="ECO:0007669"/>
    <property type="project" value="TreeGrafter"/>
</dbReference>
<reference evidence="2 3" key="1">
    <citation type="submission" date="2023-10" db="EMBL/GenBank/DDBJ databases">
        <title>Draft genome sequence of Xylaria bambusicola isolate GMP-LS, the root and basal stem rot pathogen of sugarcane in Indonesia.</title>
        <authorList>
            <person name="Selvaraj P."/>
            <person name="Muralishankar V."/>
            <person name="Muruganantham S."/>
            <person name="Sp S."/>
            <person name="Haryani S."/>
            <person name="Lau K.J.X."/>
            <person name="Naqvi N.I."/>
        </authorList>
    </citation>
    <scope>NUCLEOTIDE SEQUENCE [LARGE SCALE GENOMIC DNA]</scope>
    <source>
        <strain evidence="2">GMP-LS</strain>
    </source>
</reference>
<protein>
    <recommendedName>
        <fullName evidence="1">Formyl transferase N-terminal domain-containing protein</fullName>
    </recommendedName>
</protein>
<dbReference type="PANTHER" id="PTHR11138:SF5">
    <property type="entry name" value="METHIONYL-TRNA FORMYLTRANSFERASE, MITOCHONDRIAL"/>
    <property type="match status" value="1"/>
</dbReference>
<accession>A0AAN7ZCX4</accession>
<evidence type="ECO:0000313" key="2">
    <source>
        <dbReference type="EMBL" id="KAK5634583.1"/>
    </source>
</evidence>
<dbReference type="SUPFAM" id="SSF53328">
    <property type="entry name" value="Formyltransferase"/>
    <property type="match status" value="1"/>
</dbReference>
<organism evidence="2 3">
    <name type="scientific">Xylaria bambusicola</name>
    <dbReference type="NCBI Taxonomy" id="326684"/>
    <lineage>
        <taxon>Eukaryota</taxon>
        <taxon>Fungi</taxon>
        <taxon>Dikarya</taxon>
        <taxon>Ascomycota</taxon>
        <taxon>Pezizomycotina</taxon>
        <taxon>Sordariomycetes</taxon>
        <taxon>Xylariomycetidae</taxon>
        <taxon>Xylariales</taxon>
        <taxon>Xylariaceae</taxon>
        <taxon>Xylaria</taxon>
    </lineage>
</organism>